<evidence type="ECO:0000256" key="3">
    <source>
        <dbReference type="ARBA" id="ARBA00022723"/>
    </source>
</evidence>
<dbReference type="GO" id="GO:0016787">
    <property type="term" value="F:hydrolase activity"/>
    <property type="evidence" value="ECO:0007669"/>
    <property type="project" value="UniProtKB-KW"/>
</dbReference>
<dbReference type="InterPro" id="IPR029060">
    <property type="entry name" value="PIN-like_dom_sf"/>
</dbReference>
<evidence type="ECO:0000256" key="4">
    <source>
        <dbReference type="ARBA" id="ARBA00022801"/>
    </source>
</evidence>
<protein>
    <submittedName>
        <fullName evidence="7">Unannotated protein</fullName>
    </submittedName>
</protein>
<keyword evidence="5" id="KW-0460">Magnesium</keyword>
<evidence type="ECO:0000256" key="5">
    <source>
        <dbReference type="ARBA" id="ARBA00022842"/>
    </source>
</evidence>
<dbReference type="AlphaFoldDB" id="A0A6J6C9F4"/>
<accession>A0A6J6C9F4</accession>
<evidence type="ECO:0000256" key="2">
    <source>
        <dbReference type="ARBA" id="ARBA00022722"/>
    </source>
</evidence>
<gene>
    <name evidence="7" type="ORF">UFOPK1493_00823</name>
</gene>
<dbReference type="PANTHER" id="PTHR35901:SF1">
    <property type="entry name" value="EXONUCLEASE VAPC9"/>
    <property type="match status" value="1"/>
</dbReference>
<dbReference type="GO" id="GO:0004540">
    <property type="term" value="F:RNA nuclease activity"/>
    <property type="evidence" value="ECO:0007669"/>
    <property type="project" value="InterPro"/>
</dbReference>
<reference evidence="7" key="1">
    <citation type="submission" date="2020-05" db="EMBL/GenBank/DDBJ databases">
        <authorList>
            <person name="Chiriac C."/>
            <person name="Salcher M."/>
            <person name="Ghai R."/>
            <person name="Kavagutti S V."/>
        </authorList>
    </citation>
    <scope>NUCLEOTIDE SEQUENCE</scope>
</reference>
<keyword evidence="3" id="KW-0479">Metal-binding</keyword>
<dbReference type="Gene3D" id="3.40.50.1010">
    <property type="entry name" value="5'-nuclease"/>
    <property type="match status" value="1"/>
</dbReference>
<evidence type="ECO:0000313" key="7">
    <source>
        <dbReference type="EMBL" id="CAB4547906.1"/>
    </source>
</evidence>
<dbReference type="HAMAP" id="MF_00265">
    <property type="entry name" value="VapC_Nob1"/>
    <property type="match status" value="1"/>
</dbReference>
<dbReference type="InterPro" id="IPR044153">
    <property type="entry name" value="PIN_Pae0151-like"/>
</dbReference>
<dbReference type="PANTHER" id="PTHR35901">
    <property type="entry name" value="RIBONUCLEASE VAPC3"/>
    <property type="match status" value="1"/>
</dbReference>
<dbReference type="InterPro" id="IPR022907">
    <property type="entry name" value="VapC_family"/>
</dbReference>
<dbReference type="GO" id="GO:0046872">
    <property type="term" value="F:metal ion binding"/>
    <property type="evidence" value="ECO:0007669"/>
    <property type="project" value="UniProtKB-KW"/>
</dbReference>
<name>A0A6J6C9F4_9ZZZZ</name>
<proteinExistence type="inferred from homology"/>
<keyword evidence="2" id="KW-0540">Nuclease</keyword>
<sequence length="134" mass="14323">MTSAREVLVIDASAVVAALVDTSSRGSWAEHLLLHPLAAPHLLDVEVTSSLRRAVATGALPPAAAADALDRFDELSIDRFPFRPFSTRIWSLRSAVSSYDAWYVAVAEALGAPLATLDRRLAGSPGPRCEFLVP</sequence>
<feature type="domain" description="PIN" evidence="6">
    <location>
        <begin position="9"/>
        <end position="122"/>
    </location>
</feature>
<evidence type="ECO:0000256" key="1">
    <source>
        <dbReference type="ARBA" id="ARBA00022649"/>
    </source>
</evidence>
<keyword evidence="1" id="KW-1277">Toxin-antitoxin system</keyword>
<dbReference type="CDD" id="cd09873">
    <property type="entry name" value="PIN_Pae0151-like"/>
    <property type="match status" value="1"/>
</dbReference>
<dbReference type="Pfam" id="PF01850">
    <property type="entry name" value="PIN"/>
    <property type="match status" value="1"/>
</dbReference>
<dbReference type="InterPro" id="IPR051619">
    <property type="entry name" value="TypeII_TA_RNase_PINc/VapC"/>
</dbReference>
<dbReference type="InterPro" id="IPR002716">
    <property type="entry name" value="PIN_dom"/>
</dbReference>
<dbReference type="SUPFAM" id="SSF88723">
    <property type="entry name" value="PIN domain-like"/>
    <property type="match status" value="1"/>
</dbReference>
<dbReference type="EMBL" id="CAEZSR010000019">
    <property type="protein sequence ID" value="CAB4547906.1"/>
    <property type="molecule type" value="Genomic_DNA"/>
</dbReference>
<keyword evidence="4" id="KW-0378">Hydrolase</keyword>
<organism evidence="7">
    <name type="scientific">freshwater metagenome</name>
    <dbReference type="NCBI Taxonomy" id="449393"/>
    <lineage>
        <taxon>unclassified sequences</taxon>
        <taxon>metagenomes</taxon>
        <taxon>ecological metagenomes</taxon>
    </lineage>
</organism>
<evidence type="ECO:0000259" key="6">
    <source>
        <dbReference type="Pfam" id="PF01850"/>
    </source>
</evidence>